<name>A0A8J2ISM4_FUSEQ</name>
<feature type="region of interest" description="Disordered" evidence="1">
    <location>
        <begin position="29"/>
        <end position="126"/>
    </location>
</feature>
<gene>
    <name evidence="2" type="ORF">FEQUK3_LOCUS5293</name>
</gene>
<reference evidence="2" key="1">
    <citation type="submission" date="2021-05" db="EMBL/GenBank/DDBJ databases">
        <authorList>
            <person name="Khan N."/>
        </authorList>
    </citation>
    <scope>NUCLEOTIDE SEQUENCE</scope>
</reference>
<sequence length="459" mass="51525">MVTTRSKAKAAAAAAATVSVIPISPTILVKPELYSPLQSPEPPIPRLRKRKRTRASSDSPKPQKLRRRDTTPLATPRPQAPGWLPEFIAGPGPDLPSPPQSPADSDFETDGEDESQDIENPTSDPRLFAQNFESKDWSDASGRAGLEFFQAFPHDKHSTLCVRHLLLLAEEWYWKRKPTVNAQLNFMLKDGVRSKPDFSDLALPICEDTWTIKDVESFKDELANKVTAAAKASDKEYCRLSLLTGHPPVCEIFDARAHVRCAWCARSQDLTPPPFYPHDTHFNMPNFFLGGMIQRKNDEVVKLLQCGHETPITILGANEESSYIECEECGHQQEAEWGSFRPWKHAIKVSGAHIPVEVAPSESMRMNSKFMYVDIGGIHIVVDYCTSEPLIRFRSTRFSQAYEQELFDYHEQGAIRILTNPELGSHDGGNAIKDRLYWRQGAFNPTTSCTGSFENCACH</sequence>
<evidence type="ECO:0000313" key="2">
    <source>
        <dbReference type="EMBL" id="CAG7559624.1"/>
    </source>
</evidence>
<accession>A0A8J2ISM4</accession>
<comment type="caution">
    <text evidence="2">The sequence shown here is derived from an EMBL/GenBank/DDBJ whole genome shotgun (WGS) entry which is preliminary data.</text>
</comment>
<organism evidence="2 3">
    <name type="scientific">Fusarium equiseti</name>
    <name type="common">Fusarium scirpi</name>
    <dbReference type="NCBI Taxonomy" id="61235"/>
    <lineage>
        <taxon>Eukaryota</taxon>
        <taxon>Fungi</taxon>
        <taxon>Dikarya</taxon>
        <taxon>Ascomycota</taxon>
        <taxon>Pezizomycotina</taxon>
        <taxon>Sordariomycetes</taxon>
        <taxon>Hypocreomycetidae</taxon>
        <taxon>Hypocreales</taxon>
        <taxon>Nectriaceae</taxon>
        <taxon>Fusarium</taxon>
        <taxon>Fusarium incarnatum-equiseti species complex</taxon>
    </lineage>
</organism>
<proteinExistence type="predicted"/>
<protein>
    <submittedName>
        <fullName evidence="2">Uncharacterized protein</fullName>
    </submittedName>
</protein>
<feature type="compositionally biased region" description="Acidic residues" evidence="1">
    <location>
        <begin position="105"/>
        <end position="117"/>
    </location>
</feature>
<evidence type="ECO:0000313" key="3">
    <source>
        <dbReference type="Proteomes" id="UP000693738"/>
    </source>
</evidence>
<evidence type="ECO:0000256" key="1">
    <source>
        <dbReference type="SAM" id="MobiDB-lite"/>
    </source>
</evidence>
<dbReference type="EMBL" id="CAJSTJ010000129">
    <property type="protein sequence ID" value="CAG7559624.1"/>
    <property type="molecule type" value="Genomic_DNA"/>
</dbReference>
<dbReference type="Proteomes" id="UP000693738">
    <property type="component" value="Unassembled WGS sequence"/>
</dbReference>
<dbReference type="AlphaFoldDB" id="A0A8J2ISM4"/>